<keyword evidence="4 11" id="KW-1133">Transmembrane helix</keyword>
<keyword evidence="9" id="KW-1071">Ligand-gated ion channel</keyword>
<dbReference type="Gene3D" id="1.10.287.70">
    <property type="match status" value="1"/>
</dbReference>
<evidence type="ECO:0000256" key="11">
    <source>
        <dbReference type="SAM" id="Phobius"/>
    </source>
</evidence>
<evidence type="ECO:0000256" key="5">
    <source>
        <dbReference type="ARBA" id="ARBA00023065"/>
    </source>
</evidence>
<dbReference type="GO" id="GO:0015276">
    <property type="term" value="F:ligand-gated monoatomic ion channel activity"/>
    <property type="evidence" value="ECO:0007669"/>
    <property type="project" value="InterPro"/>
</dbReference>
<evidence type="ECO:0000259" key="12">
    <source>
        <dbReference type="SMART" id="SM00079"/>
    </source>
</evidence>
<evidence type="ECO:0000256" key="2">
    <source>
        <dbReference type="ARBA" id="ARBA00022448"/>
    </source>
</evidence>
<keyword evidence="6 11" id="KW-0472">Membrane</keyword>
<dbReference type="Proteomes" id="UP001168098">
    <property type="component" value="Unassembled WGS sequence"/>
</dbReference>
<dbReference type="GO" id="GO:0016020">
    <property type="term" value="C:membrane"/>
    <property type="evidence" value="ECO:0007669"/>
    <property type="project" value="UniProtKB-SubCell"/>
</dbReference>
<proteinExistence type="predicted"/>
<accession>A0AA39E0M8</accession>
<feature type="domain" description="Ionotropic glutamate receptor C-terminal" evidence="12">
    <location>
        <begin position="5"/>
        <end position="171"/>
    </location>
</feature>
<dbReference type="SMART" id="SM00079">
    <property type="entry name" value="PBPe"/>
    <property type="match status" value="1"/>
</dbReference>
<evidence type="ECO:0000256" key="1">
    <source>
        <dbReference type="ARBA" id="ARBA00004141"/>
    </source>
</evidence>
<evidence type="ECO:0000256" key="10">
    <source>
        <dbReference type="ARBA" id="ARBA00023303"/>
    </source>
</evidence>
<organism evidence="13 14">
    <name type="scientific">Vitis rotundifolia</name>
    <name type="common">Muscadine grape</name>
    <dbReference type="NCBI Taxonomy" id="103349"/>
    <lineage>
        <taxon>Eukaryota</taxon>
        <taxon>Viridiplantae</taxon>
        <taxon>Streptophyta</taxon>
        <taxon>Embryophyta</taxon>
        <taxon>Tracheophyta</taxon>
        <taxon>Spermatophyta</taxon>
        <taxon>Magnoliopsida</taxon>
        <taxon>eudicotyledons</taxon>
        <taxon>Gunneridae</taxon>
        <taxon>Pentapetalae</taxon>
        <taxon>rosids</taxon>
        <taxon>Vitales</taxon>
        <taxon>Vitaceae</taxon>
        <taxon>Viteae</taxon>
        <taxon>Vitis</taxon>
    </lineage>
</organism>
<feature type="transmembrane region" description="Helical" evidence="11">
    <location>
        <begin position="12"/>
        <end position="31"/>
    </location>
</feature>
<evidence type="ECO:0000256" key="7">
    <source>
        <dbReference type="ARBA" id="ARBA00023170"/>
    </source>
</evidence>
<keyword evidence="10" id="KW-0407">Ion channel</keyword>
<dbReference type="AlphaFoldDB" id="A0AA39E0M8"/>
<evidence type="ECO:0000256" key="4">
    <source>
        <dbReference type="ARBA" id="ARBA00022989"/>
    </source>
</evidence>
<dbReference type="InterPro" id="IPR001320">
    <property type="entry name" value="Iontro_rcpt_C"/>
</dbReference>
<evidence type="ECO:0000256" key="9">
    <source>
        <dbReference type="ARBA" id="ARBA00023286"/>
    </source>
</evidence>
<dbReference type="PANTHER" id="PTHR18966">
    <property type="entry name" value="IONOTROPIC GLUTAMATE RECEPTOR"/>
    <property type="match status" value="1"/>
</dbReference>
<dbReference type="SUPFAM" id="SSF53850">
    <property type="entry name" value="Periplasmic binding protein-like II"/>
    <property type="match status" value="1"/>
</dbReference>
<keyword evidence="5" id="KW-0406">Ion transport</keyword>
<keyword evidence="2" id="KW-0813">Transport</keyword>
<comment type="subcellular location">
    <subcellularLocation>
        <location evidence="1">Membrane</location>
        <topology evidence="1">Multi-pass membrane protein</topology>
    </subcellularLocation>
</comment>
<feature type="transmembrane region" description="Helical" evidence="11">
    <location>
        <begin position="192"/>
        <end position="216"/>
    </location>
</feature>
<keyword evidence="14" id="KW-1185">Reference proteome</keyword>
<sequence length="354" mass="39671">MLTEERIVSNLARIVMIMWFFVLLILTQSYTASLTSMLTVQQLNPTITDINELIKKGERVGCQYGSFIYEFLIKSMKFDESKLVDYESPEGLDELFSKGGIAAAFDEIPYMKIFLAKYCSKYTAVGPIYKFDGFGFVFPKGSPLVADVSRKVLSVTEGAKMLQFEKAWLGQTPNCTELTSSVSSNSIGLNSFWGLFLIAGVASSVALITCITIFLYQNREALINLNPPSSIWRKIKAMVTSFDDKDLMSHTFRKSDQLPDKRHQGHGCSYSLASYTNCPPRMPSSGHGDPISPNRPISPHILFEYELSNINHEQINKKSCPKTLSKDVTFNSHIKPESSKCKLNIIENNSRSLS</sequence>
<keyword evidence="3 11" id="KW-0812">Transmembrane</keyword>
<evidence type="ECO:0000313" key="14">
    <source>
        <dbReference type="Proteomes" id="UP001168098"/>
    </source>
</evidence>
<evidence type="ECO:0000256" key="6">
    <source>
        <dbReference type="ARBA" id="ARBA00023136"/>
    </source>
</evidence>
<keyword evidence="7" id="KW-0675">Receptor</keyword>
<gene>
    <name evidence="13" type="ORF">PVL29_004597</name>
</gene>
<dbReference type="InterPro" id="IPR015683">
    <property type="entry name" value="Ionotropic_Glu_rcpt"/>
</dbReference>
<keyword evidence="8" id="KW-0325">Glycoprotein</keyword>
<evidence type="ECO:0000256" key="3">
    <source>
        <dbReference type="ARBA" id="ARBA00022692"/>
    </source>
</evidence>
<evidence type="ECO:0000256" key="8">
    <source>
        <dbReference type="ARBA" id="ARBA00023180"/>
    </source>
</evidence>
<comment type="caution">
    <text evidence="13">The sequence shown here is derived from an EMBL/GenBank/DDBJ whole genome shotgun (WGS) entry which is preliminary data.</text>
</comment>
<dbReference type="EMBL" id="JARBHA010000004">
    <property type="protein sequence ID" value="KAJ9702924.1"/>
    <property type="molecule type" value="Genomic_DNA"/>
</dbReference>
<dbReference type="Gene3D" id="3.40.190.10">
    <property type="entry name" value="Periplasmic binding protein-like II"/>
    <property type="match status" value="1"/>
</dbReference>
<dbReference type="Pfam" id="PF00060">
    <property type="entry name" value="Lig_chan"/>
    <property type="match status" value="1"/>
</dbReference>
<protein>
    <recommendedName>
        <fullName evidence="12">Ionotropic glutamate receptor C-terminal domain-containing protein</fullName>
    </recommendedName>
</protein>
<evidence type="ECO:0000313" key="13">
    <source>
        <dbReference type="EMBL" id="KAJ9702924.1"/>
    </source>
</evidence>
<name>A0AA39E0M8_VITRO</name>
<dbReference type="FunFam" id="1.10.287.70:FF:000507">
    <property type="entry name" value="Uncharacterized protein"/>
    <property type="match status" value="1"/>
</dbReference>
<reference evidence="13 14" key="1">
    <citation type="journal article" date="2023" name="BMC Biotechnol.">
        <title>Vitis rotundifolia cv Carlos genome sequencing.</title>
        <authorList>
            <person name="Huff M."/>
            <person name="Hulse-Kemp A."/>
            <person name="Scheffler B."/>
            <person name="Youngblood R."/>
            <person name="Simpson S."/>
            <person name="Babiker E."/>
            <person name="Staton M."/>
        </authorList>
    </citation>
    <scope>NUCLEOTIDE SEQUENCE [LARGE SCALE GENOMIC DNA]</scope>
    <source>
        <tissue evidence="13">Leaf</tissue>
    </source>
</reference>